<evidence type="ECO:0000313" key="2">
    <source>
        <dbReference type="Proteomes" id="UP000315115"/>
    </source>
</evidence>
<name>A0A510IE42_9VIBR</name>
<evidence type="ECO:0008006" key="3">
    <source>
        <dbReference type="Google" id="ProtNLM"/>
    </source>
</evidence>
<accession>A0A510IE42</accession>
<dbReference type="PANTHER" id="PTHR34822">
    <property type="entry name" value="GRPB DOMAIN PROTEIN (AFU_ORTHOLOGUE AFUA_1G01530)"/>
    <property type="match status" value="1"/>
</dbReference>
<dbReference type="Gene3D" id="3.30.460.10">
    <property type="entry name" value="Beta Polymerase, domain 2"/>
    <property type="match status" value="1"/>
</dbReference>
<protein>
    <recommendedName>
        <fullName evidence="3">GrpB family protein</fullName>
    </recommendedName>
</protein>
<reference evidence="2" key="1">
    <citation type="submission" date="2019-07" db="EMBL/GenBank/DDBJ databases">
        <title>Complete Genome Sequences of Vibrion rotiferianus strain AM7.</title>
        <authorList>
            <person name="Miyazaki K."/>
            <person name="Wiseschart A."/>
            <person name="Pootanakit K."/>
            <person name="Ishimori K."/>
            <person name="Kitahara K."/>
        </authorList>
    </citation>
    <scope>NUCLEOTIDE SEQUENCE [LARGE SCALE GENOMIC DNA]</scope>
    <source>
        <strain evidence="2">AM7</strain>
    </source>
</reference>
<evidence type="ECO:0000313" key="1">
    <source>
        <dbReference type="EMBL" id="BBL90500.1"/>
    </source>
</evidence>
<dbReference type="PANTHER" id="PTHR34822:SF1">
    <property type="entry name" value="GRPB FAMILY PROTEIN"/>
    <property type="match status" value="1"/>
</dbReference>
<dbReference type="InterPro" id="IPR007344">
    <property type="entry name" value="GrpB/CoaE"/>
</dbReference>
<dbReference type="RefSeq" id="WP_143693381.1">
    <property type="nucleotide sequence ID" value="NZ_AP019799.1"/>
</dbReference>
<dbReference type="InterPro" id="IPR043519">
    <property type="entry name" value="NT_sf"/>
</dbReference>
<dbReference type="Pfam" id="PF04229">
    <property type="entry name" value="GrpB"/>
    <property type="match status" value="1"/>
</dbReference>
<dbReference type="SUPFAM" id="SSF81301">
    <property type="entry name" value="Nucleotidyltransferase"/>
    <property type="match status" value="1"/>
</dbReference>
<sequence>MNKAELIEQLEELNVGLKRFTVDLVRQSDSWTKAFELINSVIAAHLNGATVHHIGSTAIPGALAKPIIDIGIAYDSDSTFEQEKHALKALGFTSKGEHGVKGRLFFTFYNHDESFDYIHIHAYKRGDKNLSKHIGFRDAHIHDAELVVEYNTLKHDLVEGGVCRQDYPRAKTAYIEKVLSLTLTN</sequence>
<organism evidence="1 2">
    <name type="scientific">Vibrio rotiferianus</name>
    <dbReference type="NCBI Taxonomy" id="190895"/>
    <lineage>
        <taxon>Bacteria</taxon>
        <taxon>Pseudomonadati</taxon>
        <taxon>Pseudomonadota</taxon>
        <taxon>Gammaproteobacteria</taxon>
        <taxon>Vibrionales</taxon>
        <taxon>Vibrionaceae</taxon>
        <taxon>Vibrio</taxon>
    </lineage>
</organism>
<proteinExistence type="predicted"/>
<dbReference type="Proteomes" id="UP000315115">
    <property type="component" value="Chromosome 2"/>
</dbReference>
<dbReference type="EMBL" id="AP019799">
    <property type="protein sequence ID" value="BBL90500.1"/>
    <property type="molecule type" value="Genomic_DNA"/>
</dbReference>
<dbReference type="AlphaFoldDB" id="A0A510IE42"/>
<gene>
    <name evidence="1" type="ORF">VroAM7_31530</name>
</gene>